<dbReference type="InterPro" id="IPR009056">
    <property type="entry name" value="Cyt_c-like_dom"/>
</dbReference>
<keyword evidence="6 13" id="KW-0479">Metal-binding</keyword>
<dbReference type="InterPro" id="IPR014353">
    <property type="entry name" value="Membr-bd_ADH_cyt_c"/>
</dbReference>
<keyword evidence="9" id="KW-0249">Electron transport</keyword>
<feature type="binding site" description="axial binding residue" evidence="13">
    <location>
        <position position="209"/>
    </location>
    <ligand>
        <name>heme c</name>
        <dbReference type="ChEBI" id="CHEBI:61717"/>
        <label>2</label>
    </ligand>
    <ligandPart>
        <name>Fe</name>
        <dbReference type="ChEBI" id="CHEBI:18248"/>
    </ligandPart>
</feature>
<evidence type="ECO:0000313" key="17">
    <source>
        <dbReference type="Proteomes" id="UP000307874"/>
    </source>
</evidence>
<name>A0A5C4JL92_9HYPH</name>
<comment type="subcellular location">
    <subcellularLocation>
        <location evidence="1">Cell membrane</location>
    </subcellularLocation>
</comment>
<feature type="binding site" description="covalent" evidence="12">
    <location>
        <position position="348"/>
    </location>
    <ligand>
        <name>heme c</name>
        <dbReference type="ChEBI" id="CHEBI:61717"/>
        <label>3</label>
    </ligand>
</feature>
<evidence type="ECO:0000256" key="12">
    <source>
        <dbReference type="PIRSR" id="PIRSR000018-50"/>
    </source>
</evidence>
<keyword evidence="10 13" id="KW-0408">Iron</keyword>
<feature type="binding site" description="covalent" evidence="12">
    <location>
        <position position="205"/>
    </location>
    <ligand>
        <name>heme c</name>
        <dbReference type="ChEBI" id="CHEBI:61717"/>
        <label>2</label>
    </ligand>
</feature>
<keyword evidence="7" id="KW-0732">Signal</keyword>
<dbReference type="SUPFAM" id="SSF46626">
    <property type="entry name" value="Cytochrome c"/>
    <property type="match status" value="3"/>
</dbReference>
<proteinExistence type="predicted"/>
<evidence type="ECO:0000256" key="7">
    <source>
        <dbReference type="ARBA" id="ARBA00022729"/>
    </source>
</evidence>
<dbReference type="EMBL" id="VCLB01000011">
    <property type="protein sequence ID" value="TNB46286.1"/>
    <property type="molecule type" value="Genomic_DNA"/>
</dbReference>
<evidence type="ECO:0000256" key="6">
    <source>
        <dbReference type="ARBA" id="ARBA00022723"/>
    </source>
</evidence>
<keyword evidence="3" id="KW-1003">Cell membrane</keyword>
<keyword evidence="5" id="KW-0679">Respiratory chain</keyword>
<evidence type="ECO:0000256" key="10">
    <source>
        <dbReference type="ARBA" id="ARBA00023004"/>
    </source>
</evidence>
<feature type="domain" description="Cytochrome c" evidence="15">
    <location>
        <begin position="40"/>
        <end position="145"/>
    </location>
</feature>
<organism evidence="16 17">
    <name type="scientific">Martelella lutilitoris</name>
    <dbReference type="NCBI Taxonomy" id="2583532"/>
    <lineage>
        <taxon>Bacteria</taxon>
        <taxon>Pseudomonadati</taxon>
        <taxon>Pseudomonadota</taxon>
        <taxon>Alphaproteobacteria</taxon>
        <taxon>Hyphomicrobiales</taxon>
        <taxon>Aurantimonadaceae</taxon>
        <taxon>Martelella</taxon>
    </lineage>
</organism>
<dbReference type="PANTHER" id="PTHR35008:SF8">
    <property type="entry name" value="ALCOHOL DEHYDROGENASE CYTOCHROME C SUBUNIT"/>
    <property type="match status" value="1"/>
</dbReference>
<evidence type="ECO:0000256" key="11">
    <source>
        <dbReference type="ARBA" id="ARBA00023136"/>
    </source>
</evidence>
<keyword evidence="2" id="KW-0813">Transport</keyword>
<accession>A0A5C4JL92</accession>
<dbReference type="GO" id="GO:0009055">
    <property type="term" value="F:electron transfer activity"/>
    <property type="evidence" value="ECO:0007669"/>
    <property type="project" value="InterPro"/>
</dbReference>
<evidence type="ECO:0000256" key="14">
    <source>
        <dbReference type="SAM" id="Phobius"/>
    </source>
</evidence>
<dbReference type="InterPro" id="IPR051459">
    <property type="entry name" value="Cytochrome_c-type_DH"/>
</dbReference>
<dbReference type="GO" id="GO:0020037">
    <property type="term" value="F:heme binding"/>
    <property type="evidence" value="ECO:0007669"/>
    <property type="project" value="InterPro"/>
</dbReference>
<dbReference type="PIRSF" id="PIRSF000018">
    <property type="entry name" value="Mb_ADH_cyt_c"/>
    <property type="match status" value="1"/>
</dbReference>
<protein>
    <submittedName>
        <fullName evidence="16">C-type cytochrome</fullName>
    </submittedName>
</protein>
<dbReference type="OrthoDB" id="9811281at2"/>
<feature type="domain" description="Cytochrome c" evidence="15">
    <location>
        <begin position="190"/>
        <end position="302"/>
    </location>
</feature>
<dbReference type="Gene3D" id="1.10.760.10">
    <property type="entry name" value="Cytochrome c-like domain"/>
    <property type="match status" value="3"/>
</dbReference>
<dbReference type="InterPro" id="IPR008168">
    <property type="entry name" value="Cyt_C_IC"/>
</dbReference>
<dbReference type="Proteomes" id="UP000307874">
    <property type="component" value="Unassembled WGS sequence"/>
</dbReference>
<dbReference type="RefSeq" id="WP_138750102.1">
    <property type="nucleotide sequence ID" value="NZ_VCLB01000011.1"/>
</dbReference>
<dbReference type="PRINTS" id="PR00605">
    <property type="entry name" value="CYTCHROMECIC"/>
</dbReference>
<keyword evidence="14" id="KW-0812">Transmembrane</keyword>
<gene>
    <name evidence="16" type="ORF">FF124_19260</name>
</gene>
<dbReference type="GO" id="GO:0005506">
    <property type="term" value="F:iron ion binding"/>
    <property type="evidence" value="ECO:0007669"/>
    <property type="project" value="InterPro"/>
</dbReference>
<reference evidence="16 17" key="1">
    <citation type="submission" date="2019-05" db="EMBL/GenBank/DDBJ databases">
        <authorList>
            <person name="Lee S.D."/>
        </authorList>
    </citation>
    <scope>NUCLEOTIDE SEQUENCE [LARGE SCALE GENOMIC DNA]</scope>
    <source>
        <strain evidence="16 17">GH2-6</strain>
    </source>
</reference>
<dbReference type="PANTHER" id="PTHR35008">
    <property type="entry name" value="BLL4482 PROTEIN-RELATED"/>
    <property type="match status" value="1"/>
</dbReference>
<feature type="binding site" description="axial binding residue" evidence="13">
    <location>
        <position position="60"/>
    </location>
    <ligand>
        <name>heme c</name>
        <dbReference type="ChEBI" id="CHEBI:61717"/>
        <label>1</label>
    </ligand>
    <ligandPart>
        <name>Fe</name>
        <dbReference type="ChEBI" id="CHEBI:18248"/>
    </ligandPart>
</feature>
<comment type="caution">
    <text evidence="16">The sequence shown here is derived from an EMBL/GenBank/DDBJ whole genome shotgun (WGS) entry which is preliminary data.</text>
</comment>
<dbReference type="InterPro" id="IPR036909">
    <property type="entry name" value="Cyt_c-like_dom_sf"/>
</dbReference>
<evidence type="ECO:0000256" key="13">
    <source>
        <dbReference type="PIRSR" id="PIRSR000018-51"/>
    </source>
</evidence>
<feature type="binding site" description="covalent" evidence="12">
    <location>
        <position position="56"/>
    </location>
    <ligand>
        <name>heme c</name>
        <dbReference type="ChEBI" id="CHEBI:61717"/>
        <label>1</label>
    </ligand>
</feature>
<feature type="binding site" description="covalent" evidence="12">
    <location>
        <position position="59"/>
    </location>
    <ligand>
        <name>heme c</name>
        <dbReference type="ChEBI" id="CHEBI:61717"/>
        <label>1</label>
    </ligand>
</feature>
<reference evidence="16 17" key="2">
    <citation type="submission" date="2019-06" db="EMBL/GenBank/DDBJ databases">
        <title>Martelella lutilitoris sp. nov., isolated from a tidal mudflat.</title>
        <authorList>
            <person name="Kim Y.-J."/>
        </authorList>
    </citation>
    <scope>NUCLEOTIDE SEQUENCE [LARGE SCALE GENOMIC DNA]</scope>
    <source>
        <strain evidence="16 17">GH2-6</strain>
    </source>
</reference>
<feature type="binding site" description="axial binding residue" evidence="13">
    <location>
        <position position="352"/>
    </location>
    <ligand>
        <name>heme c</name>
        <dbReference type="ChEBI" id="CHEBI:61717"/>
        <label>3</label>
    </ligand>
    <ligandPart>
        <name>Fe</name>
        <dbReference type="ChEBI" id="CHEBI:18248"/>
    </ligandPart>
</feature>
<dbReference type="AlphaFoldDB" id="A0A5C4JL92"/>
<feature type="domain" description="Cytochrome c" evidence="15">
    <location>
        <begin position="335"/>
        <end position="425"/>
    </location>
</feature>
<evidence type="ECO:0000256" key="2">
    <source>
        <dbReference type="ARBA" id="ARBA00022448"/>
    </source>
</evidence>
<keyword evidence="8" id="KW-0677">Repeat</keyword>
<evidence type="ECO:0000256" key="5">
    <source>
        <dbReference type="ARBA" id="ARBA00022660"/>
    </source>
</evidence>
<feature type="transmembrane region" description="Helical" evidence="14">
    <location>
        <begin position="7"/>
        <end position="25"/>
    </location>
</feature>
<feature type="binding site" description="covalent" evidence="12">
    <location>
        <position position="208"/>
    </location>
    <ligand>
        <name>heme c</name>
        <dbReference type="ChEBI" id="CHEBI:61717"/>
        <label>2</label>
    </ligand>
</feature>
<keyword evidence="11 14" id="KW-0472">Membrane</keyword>
<keyword evidence="4 12" id="KW-0349">Heme</keyword>
<comment type="cofactor">
    <cofactor evidence="12">
        <name>heme c</name>
        <dbReference type="ChEBI" id="CHEBI:61717"/>
    </cofactor>
    <text evidence="12">Binds 3 heme c groups covalently per subunit.</text>
</comment>
<keyword evidence="14" id="KW-1133">Transmembrane helix</keyword>
<evidence type="ECO:0000259" key="15">
    <source>
        <dbReference type="PROSITE" id="PS51007"/>
    </source>
</evidence>
<keyword evidence="17" id="KW-1185">Reference proteome</keyword>
<sequence length="442" mass="47368">MKTFLRIILALIVIGVVALAAIIFVPPSLTKPDDNLAADWEPAPGEGQYVTQMADCQACHTAEGGEPFAGGRAIESPMGTIWSSNITPDAETGIGGWTYDQFHAALVDGIAPGGVHLYPAMPYENYRHMKEEDIRAIWSYIHTDVAAVDNPVKETALDFPFNQRWGIRLWNWAALGKPGFRPDDAASESDQLDRGAYLVQALGHCAACHSPRNMIMAQDGTNADNPAFLTGGEIGGWTAPDLRTAASALQTWTDADLKDYLTTGRNAHSAVVGEMQLVVGESLQYMKDEDADAMVGYLRAISDVTPDPQPVPDERTTDRLDAADDPTTAKLKSAENLPDGELLYLNNCNACHMPDGRGAPGVFPALKGNSLVTAPTTKGLTEVILHGATLPSTAERPERLAMPAFGDRLSDADIATLATFLRSAWGNDAPAVSADDVKAVRQ</sequence>
<evidence type="ECO:0000256" key="9">
    <source>
        <dbReference type="ARBA" id="ARBA00022982"/>
    </source>
</evidence>
<dbReference type="Pfam" id="PF00034">
    <property type="entry name" value="Cytochrom_C"/>
    <property type="match status" value="3"/>
</dbReference>
<dbReference type="GO" id="GO:0016614">
    <property type="term" value="F:oxidoreductase activity, acting on CH-OH group of donors"/>
    <property type="evidence" value="ECO:0007669"/>
    <property type="project" value="InterPro"/>
</dbReference>
<dbReference type="PROSITE" id="PS51007">
    <property type="entry name" value="CYTC"/>
    <property type="match status" value="3"/>
</dbReference>
<feature type="binding site" description="covalent" evidence="12">
    <location>
        <position position="351"/>
    </location>
    <ligand>
        <name>heme c</name>
        <dbReference type="ChEBI" id="CHEBI:61717"/>
        <label>3</label>
    </ligand>
</feature>
<evidence type="ECO:0000256" key="8">
    <source>
        <dbReference type="ARBA" id="ARBA00022737"/>
    </source>
</evidence>
<evidence type="ECO:0000256" key="3">
    <source>
        <dbReference type="ARBA" id="ARBA00022475"/>
    </source>
</evidence>
<dbReference type="GO" id="GO:0005886">
    <property type="term" value="C:plasma membrane"/>
    <property type="evidence" value="ECO:0007669"/>
    <property type="project" value="UniProtKB-SubCell"/>
</dbReference>
<evidence type="ECO:0000313" key="16">
    <source>
        <dbReference type="EMBL" id="TNB46286.1"/>
    </source>
</evidence>
<evidence type="ECO:0000256" key="1">
    <source>
        <dbReference type="ARBA" id="ARBA00004236"/>
    </source>
</evidence>
<evidence type="ECO:0000256" key="4">
    <source>
        <dbReference type="ARBA" id="ARBA00022617"/>
    </source>
</evidence>